<protein>
    <submittedName>
        <fullName evidence="2">Uncharacterized protein</fullName>
    </submittedName>
</protein>
<proteinExistence type="predicted"/>
<dbReference type="AlphaFoldDB" id="A0AA85JGU6"/>
<organism evidence="1 2">
    <name type="scientific">Trichobilharzia regenti</name>
    <name type="common">Nasal bird schistosome</name>
    <dbReference type="NCBI Taxonomy" id="157069"/>
    <lineage>
        <taxon>Eukaryota</taxon>
        <taxon>Metazoa</taxon>
        <taxon>Spiralia</taxon>
        <taxon>Lophotrochozoa</taxon>
        <taxon>Platyhelminthes</taxon>
        <taxon>Trematoda</taxon>
        <taxon>Digenea</taxon>
        <taxon>Strigeidida</taxon>
        <taxon>Schistosomatoidea</taxon>
        <taxon>Schistosomatidae</taxon>
        <taxon>Trichobilharzia</taxon>
    </lineage>
</organism>
<dbReference type="InterPro" id="IPR036691">
    <property type="entry name" value="Endo/exonu/phosph_ase_sf"/>
</dbReference>
<name>A0AA85JGU6_TRIRE</name>
<dbReference type="Proteomes" id="UP000050795">
    <property type="component" value="Unassembled WGS sequence"/>
</dbReference>
<sequence length="127" mass="14268">MSSQTSPKYKQIYITNMYISPSCSPSDLSNFADEFTMFAAANFDNSPSVITGDFNSSDCSFLEALGHTNIVKFPTRLDKTLDLGFTNDEGVYETRRRSPILKLRSLHCPCFTKNIQQNTHQSLLTPV</sequence>
<evidence type="ECO:0000313" key="1">
    <source>
        <dbReference type="Proteomes" id="UP000050795"/>
    </source>
</evidence>
<accession>A0AA85JGU6</accession>
<reference evidence="1" key="1">
    <citation type="submission" date="2022-06" db="EMBL/GenBank/DDBJ databases">
        <authorList>
            <person name="Berger JAMES D."/>
            <person name="Berger JAMES D."/>
        </authorList>
    </citation>
    <scope>NUCLEOTIDE SEQUENCE [LARGE SCALE GENOMIC DNA]</scope>
</reference>
<keyword evidence="1" id="KW-1185">Reference proteome</keyword>
<dbReference type="SUPFAM" id="SSF56219">
    <property type="entry name" value="DNase I-like"/>
    <property type="match status" value="1"/>
</dbReference>
<evidence type="ECO:0000313" key="2">
    <source>
        <dbReference type="WBParaSite" id="TREG1_20590.1"/>
    </source>
</evidence>
<reference evidence="2" key="2">
    <citation type="submission" date="2023-11" db="UniProtKB">
        <authorList>
            <consortium name="WormBaseParasite"/>
        </authorList>
    </citation>
    <scope>IDENTIFICATION</scope>
</reference>
<dbReference type="WBParaSite" id="TREG1_20590.1">
    <property type="protein sequence ID" value="TREG1_20590.1"/>
    <property type="gene ID" value="TREG1_20590"/>
</dbReference>